<sequence length="817" mass="94964">MAMPNYKKLLVLSSTTFAFFFGEMATNIACGPEIDPYDNQTTYYLPNLEENGFSAFQYIPYKFLYTEDEPVQESLVNSEAWAKHLGAGVKASDVEQFMYHTDAETADLVSNRGKSLWNSLPDSVRGNSFLQTLIDGKHEPERAYFVFTKLQEPITNIQHDYWDPDPRNFNAIVQYASLAEEQINKYKKNSFLFVRYAYQAARLYLFGREYGKSIAVYEKYLQPIKREDAILNWALSNYAGAVRKNGDGAKAAYLFSKLFTQSPERRVLAYSNFHYITASDAEIFQYATNDADRFNINAILGFGSGEHNINYLSSCYALDPANTVNTVLLAREVNKIEGDLNEAFYIGDGDSYHYYSKNDAKSKVKQHLEAVRNFALTLYQDKKYVQPQLGLITAAYLSWINKENDLAKKYLGQVKENELNGKLNDQYQITVLLTQLTDWQINKQIDQAKLVKTLSWLEKKAQSDGNNSAKNNDWSYNAFAYSNYSLICRNILQNLVVKHYLHAQDTAMASLAAVKADVFYNYGLVKDTLEDNMQWSTMHFWENSLTPKTLLKIRSLLSDNAQQQPLSRFLLEDIKHFNRDYLTELLGTAYLRELDFQKAAKTLQTLPKDHKIKEIKNWYAEEDDIKPNPFIVTINDYPKKYGKEFTTKLKYAERMARLENAIKTEKNNQKKADYYFQMATAIYQTSTYGNAWSMVSYDWSSTDNHAAPTVYWKRNYVQTRSAKQWYEKARSLSSDKDFRAKCTFMLAKCEQKDFVYTDDTRWQYYDSPLKNPFYRFSMQNKYFKELTMQYRDTPFFGIASRECTYLQDYLNLTAGLK</sequence>
<evidence type="ECO:0000313" key="1">
    <source>
        <dbReference type="EMBL" id="MEZ0452096.1"/>
    </source>
</evidence>
<accession>A0ABV4HC62</accession>
<proteinExistence type="predicted"/>
<gene>
    <name evidence="1" type="ORF">ABTW24_10860</name>
</gene>
<evidence type="ECO:0008006" key="3">
    <source>
        <dbReference type="Google" id="ProtNLM"/>
    </source>
</evidence>
<dbReference type="EMBL" id="JBEOQB010000003">
    <property type="protein sequence ID" value="MEZ0452096.1"/>
    <property type="molecule type" value="Genomic_DNA"/>
</dbReference>
<comment type="caution">
    <text evidence="1">The sequence shown here is derived from an EMBL/GenBank/DDBJ whole genome shotgun (WGS) entry which is preliminary data.</text>
</comment>
<reference evidence="1 2" key="1">
    <citation type="submission" date="2024-06" db="EMBL/GenBank/DDBJ databases">
        <title>Soil Sphingobacterium thalpophilum.</title>
        <authorList>
            <person name="Yang J."/>
            <person name="Li J."/>
        </authorList>
    </citation>
    <scope>NUCLEOTIDE SEQUENCE [LARGE SCALE GENOMIC DNA]</scope>
    <source>
        <strain evidence="1 2">22g91tb</strain>
    </source>
</reference>
<protein>
    <recommendedName>
        <fullName evidence="3">Tetratricopeptide repeat</fullName>
    </recommendedName>
</protein>
<evidence type="ECO:0000313" key="2">
    <source>
        <dbReference type="Proteomes" id="UP001566204"/>
    </source>
</evidence>
<dbReference type="Proteomes" id="UP001566204">
    <property type="component" value="Unassembled WGS sequence"/>
</dbReference>
<organism evidence="1 2">
    <name type="scientific">Sphingobacterium thalpophilum</name>
    <dbReference type="NCBI Taxonomy" id="259"/>
    <lineage>
        <taxon>Bacteria</taxon>
        <taxon>Pseudomonadati</taxon>
        <taxon>Bacteroidota</taxon>
        <taxon>Sphingobacteriia</taxon>
        <taxon>Sphingobacteriales</taxon>
        <taxon>Sphingobacteriaceae</taxon>
        <taxon>Sphingobacterium</taxon>
    </lineage>
</organism>
<dbReference type="RefSeq" id="WP_343538903.1">
    <property type="nucleotide sequence ID" value="NZ_JBCNLX010000024.1"/>
</dbReference>
<name>A0ABV4HC62_9SPHI</name>
<keyword evidence="2" id="KW-1185">Reference proteome</keyword>